<keyword evidence="4" id="KW-1185">Reference proteome</keyword>
<organism>
    <name type="scientific">Culex quinquefasciatus</name>
    <name type="common">Southern house mosquito</name>
    <name type="synonym">Culex pungens</name>
    <dbReference type="NCBI Taxonomy" id="7176"/>
    <lineage>
        <taxon>Eukaryota</taxon>
        <taxon>Metazoa</taxon>
        <taxon>Ecdysozoa</taxon>
        <taxon>Arthropoda</taxon>
        <taxon>Hexapoda</taxon>
        <taxon>Insecta</taxon>
        <taxon>Pterygota</taxon>
        <taxon>Neoptera</taxon>
        <taxon>Endopterygota</taxon>
        <taxon>Diptera</taxon>
        <taxon>Nematocera</taxon>
        <taxon>Culicoidea</taxon>
        <taxon>Culicidae</taxon>
        <taxon>Culicinae</taxon>
        <taxon>Culicini</taxon>
        <taxon>Culex</taxon>
        <taxon>Culex</taxon>
    </lineage>
</organism>
<evidence type="ECO:0000313" key="3">
    <source>
        <dbReference type="EnsemblMetazoa" id="CPIJ001950-PA"/>
    </source>
</evidence>
<proteinExistence type="predicted"/>
<dbReference type="eggNOG" id="ENOG502T8CJ">
    <property type="taxonomic scope" value="Eukaryota"/>
</dbReference>
<dbReference type="EMBL" id="DS231839">
    <property type="protein sequence ID" value="EDS34281.1"/>
    <property type="molecule type" value="Genomic_DNA"/>
</dbReference>
<feature type="signal peptide" evidence="1">
    <location>
        <begin position="1"/>
        <end position="20"/>
    </location>
</feature>
<reference evidence="2" key="1">
    <citation type="submission" date="2007-03" db="EMBL/GenBank/DDBJ databases">
        <title>Annotation of Culex pipiens quinquefasciatus.</title>
        <authorList>
            <consortium name="The Broad Institute Genome Sequencing Platform"/>
            <person name="Atkinson P.W."/>
            <person name="Hemingway J."/>
            <person name="Christensen B.M."/>
            <person name="Higgs S."/>
            <person name="Kodira C."/>
            <person name="Hannick L."/>
            <person name="Megy K."/>
            <person name="O'Leary S."/>
            <person name="Pearson M."/>
            <person name="Haas B.J."/>
            <person name="Mauceli E."/>
            <person name="Wortman J.R."/>
            <person name="Lee N.H."/>
            <person name="Guigo R."/>
            <person name="Stanke M."/>
            <person name="Alvarado L."/>
            <person name="Amedeo P."/>
            <person name="Antoine C.H."/>
            <person name="Arensburger P."/>
            <person name="Bidwell S.L."/>
            <person name="Crawford M."/>
            <person name="Camaro F."/>
            <person name="Devon K."/>
            <person name="Engels R."/>
            <person name="Hammond M."/>
            <person name="Howarth C."/>
            <person name="Koehrsen M."/>
            <person name="Lawson D."/>
            <person name="Montgomery P."/>
            <person name="Nene V."/>
            <person name="Nusbaum C."/>
            <person name="Puiu D."/>
            <person name="Romero-Severson J."/>
            <person name="Severson D.W."/>
            <person name="Shumway M."/>
            <person name="Sisk P."/>
            <person name="Stolte C."/>
            <person name="Zeng Q."/>
            <person name="Eisenstadt E."/>
            <person name="Fraser-Liggett C."/>
            <person name="Strausberg R."/>
            <person name="Galagan J."/>
            <person name="Birren B."/>
            <person name="Collins F.H."/>
        </authorList>
    </citation>
    <scope>NUCLEOTIDE SEQUENCE [LARGE SCALE GENOMIC DNA]</scope>
    <source>
        <strain evidence="2">JHB</strain>
    </source>
</reference>
<evidence type="ECO:0000313" key="2">
    <source>
        <dbReference type="EMBL" id="EDS34281.1"/>
    </source>
</evidence>
<evidence type="ECO:0000313" key="4">
    <source>
        <dbReference type="Proteomes" id="UP000002320"/>
    </source>
</evidence>
<protein>
    <submittedName>
        <fullName evidence="2 3">Uncharacterized protein</fullName>
    </submittedName>
</protein>
<accession>B0W4U3</accession>
<name>B0W4U3_CULQU</name>
<dbReference type="EnsemblMetazoa" id="CPIJ001950-RA">
    <property type="protein sequence ID" value="CPIJ001950-PA"/>
    <property type="gene ID" value="CPIJ001950"/>
</dbReference>
<gene>
    <name evidence="3" type="primary">6033252</name>
    <name evidence="2" type="ORF">CpipJ_CPIJ001950</name>
</gene>
<dbReference type="VEuPathDB" id="VectorBase:CQUJHB004484"/>
<dbReference type="Proteomes" id="UP000002320">
    <property type="component" value="Unassembled WGS sequence"/>
</dbReference>
<evidence type="ECO:0000256" key="1">
    <source>
        <dbReference type="SAM" id="SignalP"/>
    </source>
</evidence>
<dbReference type="InParanoid" id="B0W4U3"/>
<dbReference type="OMA" id="HECISVE"/>
<keyword evidence="1" id="KW-0732">Signal</keyword>
<reference evidence="3" key="2">
    <citation type="submission" date="2020-05" db="UniProtKB">
        <authorList>
            <consortium name="EnsemblMetazoa"/>
        </authorList>
    </citation>
    <scope>IDENTIFICATION</scope>
    <source>
        <strain evidence="3">JHB</strain>
    </source>
</reference>
<feature type="chain" id="PRO_5014566468" evidence="1">
    <location>
        <begin position="21"/>
        <end position="182"/>
    </location>
</feature>
<dbReference type="AlphaFoldDB" id="B0W4U3"/>
<dbReference type="KEGG" id="cqu:CpipJ_CPIJ001950"/>
<dbReference type="OrthoDB" id="7975395at2759"/>
<sequence length="182" mass="20812">MIQQWFILIIFVWNFSSNMAIITVDFDEDIRECGNGMPIPDVDLSQFSILPQDDGTMVVNGTVKIINGFGNPTRWNMYSKRQEQGKWNPGIISRDIPNFCAVLQLQTESWYQFTKHLKQGHCPIKAGYSESFDNLNIGNVASAFEIPAAFIGDWRIYNEITTFRNGRLEKECYMVPATIAEV</sequence>
<dbReference type="VEuPathDB" id="VectorBase:CPIJ001950"/>
<dbReference type="HOGENOM" id="CLU_1483397_0_0_1"/>